<dbReference type="AlphaFoldDB" id="A0A9J7BQ40"/>
<proteinExistence type="predicted"/>
<keyword evidence="1 2" id="KW-0597">Phosphoprotein</keyword>
<dbReference type="PANTHER" id="PTHR44591">
    <property type="entry name" value="STRESS RESPONSE REGULATOR PROTEIN 1"/>
    <property type="match status" value="1"/>
</dbReference>
<dbReference type="Pfam" id="PF00072">
    <property type="entry name" value="Response_reg"/>
    <property type="match status" value="1"/>
</dbReference>
<dbReference type="SUPFAM" id="SSF52172">
    <property type="entry name" value="CheY-like"/>
    <property type="match status" value="1"/>
</dbReference>
<dbReference type="RefSeq" id="WP_260794217.1">
    <property type="nucleotide sequence ID" value="NZ_CP093313.1"/>
</dbReference>
<dbReference type="GO" id="GO:0000160">
    <property type="term" value="P:phosphorelay signal transduction system"/>
    <property type="evidence" value="ECO:0007669"/>
    <property type="project" value="InterPro"/>
</dbReference>
<dbReference type="InterPro" id="IPR011006">
    <property type="entry name" value="CheY-like_superfamily"/>
</dbReference>
<dbReference type="PANTHER" id="PTHR44591:SF3">
    <property type="entry name" value="RESPONSE REGULATORY DOMAIN-CONTAINING PROTEIN"/>
    <property type="match status" value="1"/>
</dbReference>
<dbReference type="Gene3D" id="3.40.50.2300">
    <property type="match status" value="1"/>
</dbReference>
<name>A0A9J7BQ40_9BACT</name>
<protein>
    <submittedName>
        <fullName evidence="4">Response regulator</fullName>
    </submittedName>
</protein>
<feature type="domain" description="Response regulatory" evidence="3">
    <location>
        <begin position="9"/>
        <end position="125"/>
    </location>
</feature>
<evidence type="ECO:0000256" key="2">
    <source>
        <dbReference type="PROSITE-ProRule" id="PRU00169"/>
    </source>
</evidence>
<gene>
    <name evidence="4" type="ORF">MOP44_01960</name>
</gene>
<feature type="modified residue" description="4-aspartylphosphate" evidence="2">
    <location>
        <position position="58"/>
    </location>
</feature>
<keyword evidence="5" id="KW-1185">Reference proteome</keyword>
<evidence type="ECO:0000313" key="4">
    <source>
        <dbReference type="EMBL" id="UWZ84711.1"/>
    </source>
</evidence>
<dbReference type="InterPro" id="IPR001789">
    <property type="entry name" value="Sig_transdc_resp-reg_receiver"/>
</dbReference>
<evidence type="ECO:0000256" key="1">
    <source>
        <dbReference type="ARBA" id="ARBA00022553"/>
    </source>
</evidence>
<dbReference type="KEGG" id="orp:MOP44_01960"/>
<dbReference type="InterPro" id="IPR050595">
    <property type="entry name" value="Bact_response_regulator"/>
</dbReference>
<evidence type="ECO:0000313" key="5">
    <source>
        <dbReference type="Proteomes" id="UP001059380"/>
    </source>
</evidence>
<sequence>MPSSPDCVRVLVVDDECAIADTLARILRHRGFQTMCEYSAKGAAQAAQRFRPDVLVTDVVMPGLSGIDLAEWFSKEQPGCQIILTSANLHHFDPSDLPFEPAQEISFLPKPVLVSDLIELLDRKRTAA</sequence>
<dbReference type="PROSITE" id="PS50110">
    <property type="entry name" value="RESPONSE_REGULATORY"/>
    <property type="match status" value="1"/>
</dbReference>
<evidence type="ECO:0000259" key="3">
    <source>
        <dbReference type="PROSITE" id="PS50110"/>
    </source>
</evidence>
<accession>A0A9J7BQ40</accession>
<dbReference type="Proteomes" id="UP001059380">
    <property type="component" value="Chromosome"/>
</dbReference>
<dbReference type="EMBL" id="CP093313">
    <property type="protein sequence ID" value="UWZ84711.1"/>
    <property type="molecule type" value="Genomic_DNA"/>
</dbReference>
<organism evidence="4 5">
    <name type="scientific">Occallatibacter riparius</name>
    <dbReference type="NCBI Taxonomy" id="1002689"/>
    <lineage>
        <taxon>Bacteria</taxon>
        <taxon>Pseudomonadati</taxon>
        <taxon>Acidobacteriota</taxon>
        <taxon>Terriglobia</taxon>
        <taxon>Terriglobales</taxon>
        <taxon>Acidobacteriaceae</taxon>
        <taxon>Occallatibacter</taxon>
    </lineage>
</organism>
<dbReference type="SMART" id="SM00448">
    <property type="entry name" value="REC"/>
    <property type="match status" value="1"/>
</dbReference>
<reference evidence="4" key="1">
    <citation type="submission" date="2021-04" db="EMBL/GenBank/DDBJ databases">
        <title>Phylogenetic analysis of Acidobacteriaceae.</title>
        <authorList>
            <person name="Qiu L."/>
            <person name="Zhang Q."/>
        </authorList>
    </citation>
    <scope>NUCLEOTIDE SEQUENCE</scope>
    <source>
        <strain evidence="4">DSM 25168</strain>
    </source>
</reference>